<dbReference type="Proteomes" id="UP000010301">
    <property type="component" value="Unassembled WGS sequence"/>
</dbReference>
<dbReference type="OrthoDB" id="8100807at2"/>
<accession>C0W0V7</accession>
<name>C0W0V7_9ACTO</name>
<dbReference type="STRING" id="525245.HMPREF0044_0700"/>
<sequence>MKSLGAKKLAIVLGFVLAVGGYAALQGPAQLHYHNVRSTISNYCSEDLSTTVFDTYLSQAWYDNKHRPGTDANEHMASQIREECAQAPGFQLWVSELDQIGTNESASRLSNWVSEFHKQQDEAYAYAEFSYAYMQYQFAKKAVLFPAMRLTPIDLGFAPHEDLDILENGFESILNIGGVDAGGVLASAEQAREKIAVIQQKVRESEVGPEMEDLLKALDPVYPVADPAKSQGLLPFFLPERFEMPEGDAYAQARPQFQNGLKFDRVETQDYRHPVVFYSGFGSGSVAFSQVEQTPQDFILELRRNYDYLPIPSGYGNEYCVYAESESACWLPAADGRYFRAKLQGSLSSAESRAALQGWMRMVAEGK</sequence>
<dbReference type="HOGENOM" id="CLU_753611_0_0_11"/>
<evidence type="ECO:0000313" key="2">
    <source>
        <dbReference type="Proteomes" id="UP000010301"/>
    </source>
</evidence>
<protein>
    <submittedName>
        <fullName evidence="1">Uncharacterized protein</fullName>
    </submittedName>
</protein>
<dbReference type="EMBL" id="ACFG01000030">
    <property type="protein sequence ID" value="EEH63681.1"/>
    <property type="molecule type" value="Genomic_DNA"/>
</dbReference>
<dbReference type="AlphaFoldDB" id="C0W0V7"/>
<comment type="caution">
    <text evidence="1">The sequence shown here is derived from an EMBL/GenBank/DDBJ whole genome shotgun (WGS) entry which is preliminary data.</text>
</comment>
<keyword evidence="2" id="KW-1185">Reference proteome</keyword>
<reference evidence="1 2" key="1">
    <citation type="submission" date="2009-01" db="EMBL/GenBank/DDBJ databases">
        <authorList>
            <person name="Qin X."/>
            <person name="Bachman B."/>
            <person name="Battles P."/>
            <person name="Bell A."/>
            <person name="Bess C."/>
            <person name="Bickham C."/>
            <person name="Chaboub L."/>
            <person name="Chen D."/>
            <person name="Coyle M."/>
            <person name="Deiros D.R."/>
            <person name="Dinh H."/>
            <person name="Forbes L."/>
            <person name="Fowler G."/>
            <person name="Francisco L."/>
            <person name="Fu Q."/>
            <person name="Gubbala S."/>
            <person name="Hale W."/>
            <person name="Han Y."/>
            <person name="Hemphill L."/>
            <person name="Highlander S.K."/>
            <person name="Hirani K."/>
            <person name="Hogues M."/>
            <person name="Jackson L."/>
            <person name="Jakkamsetti A."/>
            <person name="Javaid M."/>
            <person name="Jiang H."/>
            <person name="Korchina V."/>
            <person name="Kovar C."/>
            <person name="Lara F."/>
            <person name="Lee S."/>
            <person name="Mata R."/>
            <person name="Mathew T."/>
            <person name="Moen C."/>
            <person name="Morales K."/>
            <person name="Munidasa M."/>
            <person name="Nazareth L."/>
            <person name="Ngo R."/>
            <person name="Nguyen L."/>
            <person name="Okwuonu G."/>
            <person name="Ongeri F."/>
            <person name="Patil S."/>
            <person name="Petrosino J."/>
            <person name="Pham C."/>
            <person name="Pham P."/>
            <person name="Pu L.-L."/>
            <person name="Puazo M."/>
            <person name="Raj R."/>
            <person name="Reid J."/>
            <person name="Rouhana J."/>
            <person name="Saada N."/>
            <person name="Shang Y."/>
            <person name="Simmons D."/>
            <person name="Thornton R."/>
            <person name="Warren J."/>
            <person name="Weissenberger G."/>
            <person name="Zhang J."/>
            <person name="Zhang L."/>
            <person name="Zhou C."/>
            <person name="Zhu D."/>
            <person name="Muzny D."/>
            <person name="Worley K."/>
            <person name="Gibbs R."/>
        </authorList>
    </citation>
    <scope>NUCLEOTIDE SEQUENCE [LARGE SCALE GENOMIC DNA]</scope>
    <source>
        <strain evidence="1 2">DSM 15436</strain>
    </source>
</reference>
<evidence type="ECO:0000313" key="1">
    <source>
        <dbReference type="EMBL" id="EEH63681.1"/>
    </source>
</evidence>
<proteinExistence type="predicted"/>
<gene>
    <name evidence="1" type="ORF">HMPREF0044_0700</name>
</gene>
<organism evidence="1 2">
    <name type="scientific">Gleimia coleocanis DSM 15436</name>
    <dbReference type="NCBI Taxonomy" id="525245"/>
    <lineage>
        <taxon>Bacteria</taxon>
        <taxon>Bacillati</taxon>
        <taxon>Actinomycetota</taxon>
        <taxon>Actinomycetes</taxon>
        <taxon>Actinomycetales</taxon>
        <taxon>Actinomycetaceae</taxon>
        <taxon>Gleimia</taxon>
    </lineage>
</organism>
<dbReference type="RefSeq" id="WP_006546472.1">
    <property type="nucleotide sequence ID" value="NZ_DS999543.1"/>
</dbReference>